<dbReference type="InterPro" id="IPR038606">
    <property type="entry name" value="To_sf"/>
</dbReference>
<dbReference type="AlphaFoldDB" id="A0A8S4G9T9"/>
<reference evidence="1" key="1">
    <citation type="submission" date="2020-11" db="EMBL/GenBank/DDBJ databases">
        <authorList>
            <person name="Whiteford S."/>
        </authorList>
    </citation>
    <scope>NUCLEOTIDE SEQUENCE</scope>
</reference>
<sequence>MTGGANEFSSGDHKQFSCASWDWPVVHPRQRRNASSRLGLHEDSVPAVLAHFRERHPELGVEVLDVMDMEDIKFDLSGLKFTLQEGKLKGLKSSIIDGARWDMAKKRLHIDFHNNCTIRATTRPAAASSSCPSPATEYEA</sequence>
<accession>A0A8S4G9T9</accession>
<dbReference type="Pfam" id="PF06585">
    <property type="entry name" value="JHBP"/>
    <property type="match status" value="1"/>
</dbReference>
<protein>
    <submittedName>
        <fullName evidence="1">(diamondback moth) hypothetical protein</fullName>
    </submittedName>
</protein>
<comment type="caution">
    <text evidence="1">The sequence shown here is derived from an EMBL/GenBank/DDBJ whole genome shotgun (WGS) entry which is preliminary data.</text>
</comment>
<evidence type="ECO:0000313" key="1">
    <source>
        <dbReference type="EMBL" id="CAG9137436.1"/>
    </source>
</evidence>
<gene>
    <name evidence="1" type="ORF">PLXY2_LOCUS15691</name>
</gene>
<name>A0A8S4G9T9_PLUXY</name>
<dbReference type="EMBL" id="CAJHNJ030000239">
    <property type="protein sequence ID" value="CAG9137436.1"/>
    <property type="molecule type" value="Genomic_DNA"/>
</dbReference>
<dbReference type="Gene3D" id="3.15.10.30">
    <property type="entry name" value="Haemolymph juvenile hormone binding protein"/>
    <property type="match status" value="1"/>
</dbReference>
<dbReference type="Proteomes" id="UP000653454">
    <property type="component" value="Unassembled WGS sequence"/>
</dbReference>
<organism evidence="1 2">
    <name type="scientific">Plutella xylostella</name>
    <name type="common">Diamondback moth</name>
    <name type="synonym">Plutella maculipennis</name>
    <dbReference type="NCBI Taxonomy" id="51655"/>
    <lineage>
        <taxon>Eukaryota</taxon>
        <taxon>Metazoa</taxon>
        <taxon>Ecdysozoa</taxon>
        <taxon>Arthropoda</taxon>
        <taxon>Hexapoda</taxon>
        <taxon>Insecta</taxon>
        <taxon>Pterygota</taxon>
        <taxon>Neoptera</taxon>
        <taxon>Endopterygota</taxon>
        <taxon>Lepidoptera</taxon>
        <taxon>Glossata</taxon>
        <taxon>Ditrysia</taxon>
        <taxon>Yponomeutoidea</taxon>
        <taxon>Plutellidae</taxon>
        <taxon>Plutella</taxon>
    </lineage>
</organism>
<evidence type="ECO:0000313" key="2">
    <source>
        <dbReference type="Proteomes" id="UP000653454"/>
    </source>
</evidence>
<keyword evidence="2" id="KW-1185">Reference proteome</keyword>
<dbReference type="InterPro" id="IPR010562">
    <property type="entry name" value="Haemolymph_juvenile_hormone-bd"/>
</dbReference>
<proteinExistence type="predicted"/>